<dbReference type="Gene3D" id="2.160.20.10">
    <property type="entry name" value="Single-stranded right-handed beta-helix, Pectin lyase-like"/>
    <property type="match status" value="2"/>
</dbReference>
<dbReference type="PANTHER" id="PTHR36453">
    <property type="entry name" value="SECRETED PROTEIN-RELATED"/>
    <property type="match status" value="1"/>
</dbReference>
<dbReference type="EMBL" id="CP036525">
    <property type="protein sequence ID" value="QDT05411.1"/>
    <property type="molecule type" value="Genomic_DNA"/>
</dbReference>
<name>A0A517NE63_9BACT</name>
<gene>
    <name evidence="3" type="ORF">K227x_38110</name>
</gene>
<keyword evidence="4" id="KW-1185">Reference proteome</keyword>
<dbReference type="PROSITE" id="PS51257">
    <property type="entry name" value="PROKAR_LIPOPROTEIN"/>
    <property type="match status" value="1"/>
</dbReference>
<reference evidence="3 4" key="1">
    <citation type="submission" date="2019-02" db="EMBL/GenBank/DDBJ databases">
        <title>Deep-cultivation of Planctomycetes and their phenomic and genomic characterization uncovers novel biology.</title>
        <authorList>
            <person name="Wiegand S."/>
            <person name="Jogler M."/>
            <person name="Boedeker C."/>
            <person name="Pinto D."/>
            <person name="Vollmers J."/>
            <person name="Rivas-Marin E."/>
            <person name="Kohn T."/>
            <person name="Peeters S.H."/>
            <person name="Heuer A."/>
            <person name="Rast P."/>
            <person name="Oberbeckmann S."/>
            <person name="Bunk B."/>
            <person name="Jeske O."/>
            <person name="Meyerdierks A."/>
            <person name="Storesund J.E."/>
            <person name="Kallscheuer N."/>
            <person name="Luecker S."/>
            <person name="Lage O.M."/>
            <person name="Pohl T."/>
            <person name="Merkel B.J."/>
            <person name="Hornburger P."/>
            <person name="Mueller R.-W."/>
            <person name="Bruemmer F."/>
            <person name="Labrenz M."/>
            <person name="Spormann A.M."/>
            <person name="Op den Camp H."/>
            <person name="Overmann J."/>
            <person name="Amann R."/>
            <person name="Jetten M.S.M."/>
            <person name="Mascher T."/>
            <person name="Medema M.H."/>
            <person name="Devos D.P."/>
            <person name="Kaster A.-K."/>
            <person name="Ovreas L."/>
            <person name="Rohde M."/>
            <person name="Galperin M.Y."/>
            <person name="Jogler C."/>
        </authorList>
    </citation>
    <scope>NUCLEOTIDE SEQUENCE [LARGE SCALE GENOMIC DNA]</scope>
    <source>
        <strain evidence="3 4">K22_7</strain>
    </source>
</reference>
<evidence type="ECO:0000313" key="4">
    <source>
        <dbReference type="Proteomes" id="UP000318538"/>
    </source>
</evidence>
<dbReference type="Pfam" id="PF13229">
    <property type="entry name" value="Beta_helix"/>
    <property type="match status" value="1"/>
</dbReference>
<dbReference type="SUPFAM" id="SSF51126">
    <property type="entry name" value="Pectin lyase-like"/>
    <property type="match status" value="1"/>
</dbReference>
<evidence type="ECO:0000313" key="3">
    <source>
        <dbReference type="EMBL" id="QDT05411.1"/>
    </source>
</evidence>
<dbReference type="OrthoDB" id="227157at2"/>
<dbReference type="RefSeq" id="WP_145171522.1">
    <property type="nucleotide sequence ID" value="NZ_CP036525.1"/>
</dbReference>
<feature type="domain" description="Right handed beta helix" evidence="2">
    <location>
        <begin position="393"/>
        <end position="556"/>
    </location>
</feature>
<dbReference type="KEGG" id="rlc:K227x_38110"/>
<dbReference type="InterPro" id="IPR006626">
    <property type="entry name" value="PbH1"/>
</dbReference>
<sequence length="939" mass="105070" precursor="true">MAQRTQIATTLVATRLAIACLLGHACLTGSCLAAPFPAGPAFTDAIPTNAVPTDADTANQRATIDYHVATDGSDDHPGTVQQPFASVHRAQVAARAARVSNPDQAITVHIHPGRYRLRRPLTFQPADSGASRDLPVLYRGVPGGEVVLSGGRDVTDWEKVVEDPGLWKTRLPHADPGGRQVDGDAQDWQIEQLWVNGRRAVRARDPDEGQFYVLLGSSESPQPDEKWVFRHTYATSDGDLRALDGVDPESLKHAELFVFHKWETTREPIVTADPQRNLFTTRGEIMKPHNPMTRDCLYYFENLRAALDSQGEWFLDHDGWLYYRPRDDEDMTSAEVVAATIPRLIDIQGDIRDSVTRVKHLHFEGLKLRHTSFRTPDRGIRSNQAAMNIDSTAVQVDAAEDIQFVDVAVEHVGGTGFWFRKACRDCRVERSRVFDIGVSAVRIGETGLVPDDVRTGGITIDNCILHSGGRVAPHAVGVWIGHSGDNQITHCDVADFFYTAVSVGWRWGYAESGAKRNRIQYNHLHHVGYRILSDMGGVYTLGPSEGTIVSHNVIHDIYATRYGGWGLYPDEGSSHIRFENNLVYNVRDGGFHQHYGRENIACNNIFAFSEEGQIAVTRAEPHRSFTFKRNLVYWDRGHLLGYSGWTQGSKVRMRNNLYWRVGGQPFDFAGKTWQQWQADGNDEGSIIADPMFVDPLNHDFRLAPDSPAKRIGFVPFDIGLAGVQGSADWQDLAKSTSFREPFLVPPSPRFQFDNDFEDDHPVSMLGMSTKSLEGKDNLIRMSDNPDGPGRCLQVQDDPNMKAAYNPHFYWDPKYTTGRSHMSFRIRLDPTSNVACQWRDRSAPYRTGPSLQFSGQAVHSRGRKLLDLPADTWLDVTMEAIQGRPDSQWRVTFGLPNGQSQEVSGLTCDPGWTDTRWVGFISSATDDSSFYLDDVSMRNQ</sequence>
<dbReference type="InterPro" id="IPR012334">
    <property type="entry name" value="Pectin_lyas_fold"/>
</dbReference>
<evidence type="ECO:0000259" key="2">
    <source>
        <dbReference type="Pfam" id="PF13229"/>
    </source>
</evidence>
<feature type="signal peptide" evidence="1">
    <location>
        <begin position="1"/>
        <end position="33"/>
    </location>
</feature>
<dbReference type="InterPro" id="IPR039448">
    <property type="entry name" value="Beta_helix"/>
</dbReference>
<dbReference type="SMART" id="SM00710">
    <property type="entry name" value="PbH1"/>
    <property type="match status" value="7"/>
</dbReference>
<dbReference type="Proteomes" id="UP000318538">
    <property type="component" value="Chromosome"/>
</dbReference>
<dbReference type="PANTHER" id="PTHR36453:SF1">
    <property type="entry name" value="RIGHT HANDED BETA HELIX DOMAIN-CONTAINING PROTEIN"/>
    <property type="match status" value="1"/>
</dbReference>
<dbReference type="InterPro" id="IPR011050">
    <property type="entry name" value="Pectin_lyase_fold/virulence"/>
</dbReference>
<accession>A0A517NE63</accession>
<keyword evidence="1" id="KW-0732">Signal</keyword>
<organism evidence="3 4">
    <name type="scientific">Rubripirellula lacrimiformis</name>
    <dbReference type="NCBI Taxonomy" id="1930273"/>
    <lineage>
        <taxon>Bacteria</taxon>
        <taxon>Pseudomonadati</taxon>
        <taxon>Planctomycetota</taxon>
        <taxon>Planctomycetia</taxon>
        <taxon>Pirellulales</taxon>
        <taxon>Pirellulaceae</taxon>
        <taxon>Rubripirellula</taxon>
    </lineage>
</organism>
<dbReference type="AlphaFoldDB" id="A0A517NE63"/>
<feature type="chain" id="PRO_5021753691" description="Right handed beta helix domain-containing protein" evidence="1">
    <location>
        <begin position="34"/>
        <end position="939"/>
    </location>
</feature>
<evidence type="ECO:0000256" key="1">
    <source>
        <dbReference type="SAM" id="SignalP"/>
    </source>
</evidence>
<protein>
    <recommendedName>
        <fullName evidence="2">Right handed beta helix domain-containing protein</fullName>
    </recommendedName>
</protein>
<proteinExistence type="predicted"/>